<evidence type="ECO:0000259" key="14">
    <source>
        <dbReference type="SMART" id="SM01044"/>
    </source>
</evidence>
<dbReference type="GO" id="GO:0051028">
    <property type="term" value="P:mRNA transport"/>
    <property type="evidence" value="ECO:0007669"/>
    <property type="project" value="UniProtKB-KW"/>
</dbReference>
<evidence type="ECO:0000256" key="7">
    <source>
        <dbReference type="ARBA" id="ARBA00022816"/>
    </source>
</evidence>
<protein>
    <recommendedName>
        <fullName evidence="14">Btz domain-containing protein</fullName>
    </recommendedName>
</protein>
<keyword evidence="6" id="KW-0507">mRNA processing</keyword>
<dbReference type="GO" id="GO:0003729">
    <property type="term" value="F:mRNA binding"/>
    <property type="evidence" value="ECO:0007669"/>
    <property type="project" value="InterPro"/>
</dbReference>
<evidence type="ECO:0000256" key="10">
    <source>
        <dbReference type="ARBA" id="ARBA00023161"/>
    </source>
</evidence>
<feature type="compositionally biased region" description="Basic and acidic residues" evidence="13">
    <location>
        <begin position="135"/>
        <end position="145"/>
    </location>
</feature>
<keyword evidence="8" id="KW-0810">Translation regulation</keyword>
<dbReference type="InterPro" id="IPR018545">
    <property type="entry name" value="Btz_dom"/>
</dbReference>
<evidence type="ECO:0000313" key="15">
    <source>
        <dbReference type="EMBL" id="KAK4374755.1"/>
    </source>
</evidence>
<evidence type="ECO:0000256" key="3">
    <source>
        <dbReference type="ARBA" id="ARBA00009548"/>
    </source>
</evidence>
<gene>
    <name evidence="15" type="ORF">RND71_005432</name>
</gene>
<dbReference type="PANTHER" id="PTHR46837:SF5">
    <property type="entry name" value="PROTEIN MLN51 HOMOLOG"/>
    <property type="match status" value="1"/>
</dbReference>
<keyword evidence="12" id="KW-0539">Nucleus</keyword>
<feature type="compositionally biased region" description="Polar residues" evidence="13">
    <location>
        <begin position="873"/>
        <end position="882"/>
    </location>
</feature>
<feature type="compositionally biased region" description="Basic and acidic residues" evidence="13">
    <location>
        <begin position="26"/>
        <end position="39"/>
    </location>
</feature>
<feature type="compositionally biased region" description="Polar residues" evidence="13">
    <location>
        <begin position="682"/>
        <end position="739"/>
    </location>
</feature>
<comment type="similarity">
    <text evidence="3">Belongs to the CASC3 family.</text>
</comment>
<evidence type="ECO:0000256" key="8">
    <source>
        <dbReference type="ARBA" id="ARBA00022845"/>
    </source>
</evidence>
<dbReference type="EMBL" id="JAVYJV010000003">
    <property type="protein sequence ID" value="KAK4374755.1"/>
    <property type="molecule type" value="Genomic_DNA"/>
</dbReference>
<dbReference type="GO" id="GO:0006417">
    <property type="term" value="P:regulation of translation"/>
    <property type="evidence" value="ECO:0007669"/>
    <property type="project" value="UniProtKB-KW"/>
</dbReference>
<comment type="caution">
    <text evidence="15">The sequence shown here is derived from an EMBL/GenBank/DDBJ whole genome shotgun (WGS) entry which is preliminary data.</text>
</comment>
<keyword evidence="10" id="KW-0866">Nonsense-mediated mRNA decay</keyword>
<sequence length="928" mass="103575">MVGVGEKYVEYKSDPRREASDDEEGEKILNRTVDVEAKLSLKMRRREPADDEKTEKSSTRVDDVEYESDPEEAKLSLKMRRREASDDEEEQESDKTEKSLNKRVYDVEYESDPEEAKLSLNMRREASDDEEDGEKTEKSPRRVDDVEYESDPEEAKLSLKMRRREAIDDEEEQESDKTEKSLNKRVYDVEYESDPEEAKLSLNMRREASDDEEDGEKTEKSPRRVDDVEYESDPEEAKLSLKMRRREAIDDEECEMTEKSLSKRVDVVEYESDPEEAKLSLKMRRREASDDEEEGEKTEMSSRRIESDNESEGQGGAAEYFDDLVEEEIEEEYVVDEGSIGNEESVVEAEGIGEEEDGVVKKVLSELRSGMDDGSGVVSGEEKKVNEPYAVPTAGAFYMHDDRFRDTAGGRHRRTFDGRKLWESKDDCKWGHDKFEELTVEERHHEEGRRTSRGRYRGHGRIRGAARGTSQGRRPKVYINDYNQSTNNNQKIQNSAPKGMRGRGPSRYRPTSKENIDAPPMNKQSGHSVEKLSDNSTGKASAPVTDLQNDGITSVKQSFESSLNYASPPFYPSSSSTKEITVTHKRELQTGTSSHRMQPYLSGKSSASAQSTAMLRGKDVRDSTDIDKLKIDDSISADSAKLPSSLQMPPDASSVYSNKQPQRGQGRRFNTSPHTDYHYPIPNNQGNRVSQPTQLHSTQRNSVQSRGQPSLQGTQQLAQQSGTGSQSSPLSRTGSTVNTLHRELESSLESRKLSAMVAKGKGTLQGAGRGSVPYGGAQGMGTPGDMSSGKGDQDLSATPSYLPVMQFGGQQPGGTRVPAVGMAFPGYVGQPQLGLGKSDMTWLPVLAGAAGAFGPTYCSPYFALDSAYHTRPSGGQISSLTAAPSKEEDTTSKPSHEWKPQQKNELTSDNSGQRQKNPRRYTEIKFDQ</sequence>
<evidence type="ECO:0000256" key="2">
    <source>
        <dbReference type="ARBA" id="ARBA00004496"/>
    </source>
</evidence>
<evidence type="ECO:0000256" key="6">
    <source>
        <dbReference type="ARBA" id="ARBA00022664"/>
    </source>
</evidence>
<dbReference type="Proteomes" id="UP001291623">
    <property type="component" value="Unassembled WGS sequence"/>
</dbReference>
<dbReference type="PANTHER" id="PTHR46837">
    <property type="entry name" value="PROTEIN MLN51 HOMOLOG"/>
    <property type="match status" value="1"/>
</dbReference>
<dbReference type="SMART" id="SM01044">
    <property type="entry name" value="Btz"/>
    <property type="match status" value="1"/>
</dbReference>
<dbReference type="AlphaFoldDB" id="A0AAE1VVH7"/>
<dbReference type="GO" id="GO:0035145">
    <property type="term" value="C:exon-exon junction complex"/>
    <property type="evidence" value="ECO:0007669"/>
    <property type="project" value="InterPro"/>
</dbReference>
<feature type="domain" description="Btz" evidence="14">
    <location>
        <begin position="356"/>
        <end position="460"/>
    </location>
</feature>
<dbReference type="GO" id="GO:0000184">
    <property type="term" value="P:nuclear-transcribed mRNA catabolic process, nonsense-mediated decay"/>
    <property type="evidence" value="ECO:0007669"/>
    <property type="project" value="UniProtKB-KW"/>
</dbReference>
<feature type="compositionally biased region" description="Basic and acidic residues" evidence="13">
    <location>
        <begin position="438"/>
        <end position="450"/>
    </location>
</feature>
<feature type="compositionally biased region" description="Basic and acidic residues" evidence="13">
    <location>
        <begin position="196"/>
        <end position="208"/>
    </location>
</feature>
<dbReference type="GO" id="GO:0008380">
    <property type="term" value="P:RNA splicing"/>
    <property type="evidence" value="ECO:0007669"/>
    <property type="project" value="UniProtKB-KW"/>
</dbReference>
<evidence type="ECO:0000256" key="1">
    <source>
        <dbReference type="ARBA" id="ARBA00004123"/>
    </source>
</evidence>
<feature type="compositionally biased region" description="Basic and acidic residues" evidence="13">
    <location>
        <begin position="217"/>
        <end position="227"/>
    </location>
</feature>
<feature type="compositionally biased region" description="Polar residues" evidence="13">
    <location>
        <begin position="654"/>
        <end position="674"/>
    </location>
</feature>
<feature type="compositionally biased region" description="Basic and acidic residues" evidence="13">
    <location>
        <begin position="46"/>
        <end position="63"/>
    </location>
</feature>
<proteinExistence type="inferred from homology"/>
<evidence type="ECO:0000256" key="12">
    <source>
        <dbReference type="ARBA" id="ARBA00023242"/>
    </source>
</evidence>
<feature type="compositionally biased region" description="Basic and acidic residues" evidence="13">
    <location>
        <begin position="297"/>
        <end position="307"/>
    </location>
</feature>
<feature type="compositionally biased region" description="Polar residues" evidence="13">
    <location>
        <begin position="481"/>
        <end position="496"/>
    </location>
</feature>
<reference evidence="15" key="1">
    <citation type="submission" date="2023-12" db="EMBL/GenBank/DDBJ databases">
        <title>Genome assembly of Anisodus tanguticus.</title>
        <authorList>
            <person name="Wang Y.-J."/>
        </authorList>
    </citation>
    <scope>NUCLEOTIDE SEQUENCE</scope>
    <source>
        <strain evidence="15">KB-2021</strain>
        <tissue evidence="15">Leaf</tissue>
    </source>
</reference>
<feature type="compositionally biased region" description="Basic residues" evidence="13">
    <location>
        <begin position="451"/>
        <end position="464"/>
    </location>
</feature>
<keyword evidence="16" id="KW-1185">Reference proteome</keyword>
<feature type="compositionally biased region" description="Basic and acidic residues" evidence="13">
    <location>
        <begin position="885"/>
        <end position="902"/>
    </location>
</feature>
<organism evidence="15 16">
    <name type="scientific">Anisodus tanguticus</name>
    <dbReference type="NCBI Taxonomy" id="243964"/>
    <lineage>
        <taxon>Eukaryota</taxon>
        <taxon>Viridiplantae</taxon>
        <taxon>Streptophyta</taxon>
        <taxon>Embryophyta</taxon>
        <taxon>Tracheophyta</taxon>
        <taxon>Spermatophyta</taxon>
        <taxon>Magnoliopsida</taxon>
        <taxon>eudicotyledons</taxon>
        <taxon>Gunneridae</taxon>
        <taxon>Pentapetalae</taxon>
        <taxon>asterids</taxon>
        <taxon>lamiids</taxon>
        <taxon>Solanales</taxon>
        <taxon>Solanaceae</taxon>
        <taxon>Solanoideae</taxon>
        <taxon>Hyoscyameae</taxon>
        <taxon>Anisodus</taxon>
    </lineage>
</organism>
<feature type="region of interest" description="Disordered" evidence="13">
    <location>
        <begin position="569"/>
        <end position="621"/>
    </location>
</feature>
<dbReference type="GO" id="GO:0005737">
    <property type="term" value="C:cytoplasm"/>
    <property type="evidence" value="ECO:0007669"/>
    <property type="project" value="UniProtKB-SubCell"/>
</dbReference>
<feature type="compositionally biased region" description="Basic and acidic residues" evidence="13">
    <location>
        <begin position="7"/>
        <end position="19"/>
    </location>
</feature>
<keyword evidence="4" id="KW-0813">Transport</keyword>
<evidence type="ECO:0000313" key="16">
    <source>
        <dbReference type="Proteomes" id="UP001291623"/>
    </source>
</evidence>
<dbReference type="Pfam" id="PF09405">
    <property type="entry name" value="Btz"/>
    <property type="match status" value="1"/>
</dbReference>
<keyword evidence="5" id="KW-0963">Cytoplasm</keyword>
<feature type="region of interest" description="Disordered" evidence="13">
    <location>
        <begin position="1"/>
        <end position="240"/>
    </location>
</feature>
<feature type="compositionally biased region" description="Basic and acidic residues" evidence="13">
    <location>
        <begin position="114"/>
        <end position="126"/>
    </location>
</feature>
<name>A0AAE1VVH7_9SOLA</name>
<feature type="compositionally biased region" description="Polar residues" evidence="13">
    <location>
        <begin position="903"/>
        <end position="915"/>
    </location>
</feature>
<keyword evidence="11" id="KW-0508">mRNA splicing</keyword>
<feature type="region of interest" description="Disordered" evidence="13">
    <location>
        <begin position="265"/>
        <end position="320"/>
    </location>
</feature>
<evidence type="ECO:0000256" key="13">
    <source>
        <dbReference type="SAM" id="MobiDB-lite"/>
    </source>
</evidence>
<feature type="region of interest" description="Disordered" evidence="13">
    <location>
        <begin position="438"/>
        <end position="549"/>
    </location>
</feature>
<evidence type="ECO:0000256" key="4">
    <source>
        <dbReference type="ARBA" id="ARBA00022448"/>
    </source>
</evidence>
<evidence type="ECO:0000256" key="11">
    <source>
        <dbReference type="ARBA" id="ARBA00023187"/>
    </source>
</evidence>
<feature type="compositionally biased region" description="Basic and acidic residues" evidence="13">
    <location>
        <begin position="175"/>
        <end position="188"/>
    </location>
</feature>
<feature type="compositionally biased region" description="Basic and acidic residues" evidence="13">
    <location>
        <begin position="93"/>
        <end position="106"/>
    </location>
</feature>
<evidence type="ECO:0000256" key="9">
    <source>
        <dbReference type="ARBA" id="ARBA00022884"/>
    </source>
</evidence>
<dbReference type="InterPro" id="IPR044796">
    <property type="entry name" value="MLN51_plant"/>
</dbReference>
<evidence type="ECO:0000256" key="5">
    <source>
        <dbReference type="ARBA" id="ARBA00022490"/>
    </source>
</evidence>
<accession>A0AAE1VVH7</accession>
<feature type="region of interest" description="Disordered" evidence="13">
    <location>
        <begin position="873"/>
        <end position="928"/>
    </location>
</feature>
<dbReference type="GO" id="GO:0006397">
    <property type="term" value="P:mRNA processing"/>
    <property type="evidence" value="ECO:0007669"/>
    <property type="project" value="UniProtKB-KW"/>
</dbReference>
<keyword evidence="9" id="KW-0694">RNA-binding</keyword>
<comment type="subcellular location">
    <subcellularLocation>
        <location evidence="2">Cytoplasm</location>
    </subcellularLocation>
    <subcellularLocation>
        <location evidence="1">Nucleus</location>
    </subcellularLocation>
</comment>
<feature type="region of interest" description="Disordered" evidence="13">
    <location>
        <begin position="640"/>
        <end position="751"/>
    </location>
</feature>
<feature type="compositionally biased region" description="Basic and acidic residues" evidence="13">
    <location>
        <begin position="740"/>
        <end position="751"/>
    </location>
</feature>
<keyword evidence="7" id="KW-0509">mRNA transport</keyword>
<feature type="compositionally biased region" description="Polar residues" evidence="13">
    <location>
        <begin position="603"/>
        <end position="613"/>
    </location>
</feature>